<dbReference type="RefSeq" id="WP_120055155.1">
    <property type="nucleotide sequence ID" value="NZ_JACRWI010000001.1"/>
</dbReference>
<dbReference type="EMBL" id="JACRWI010000001">
    <property type="protein sequence ID" value="MBC6000748.1"/>
    <property type="molecule type" value="Genomic_DNA"/>
</dbReference>
<name>A0ABR7JV51_9FIRM</name>
<keyword evidence="5" id="KW-0051">Antiviral defense</keyword>
<organism evidence="8 9">
    <name type="scientific">Veillonella hominis</name>
    <dbReference type="NCBI Taxonomy" id="2764330"/>
    <lineage>
        <taxon>Bacteria</taxon>
        <taxon>Bacillati</taxon>
        <taxon>Bacillota</taxon>
        <taxon>Negativicutes</taxon>
        <taxon>Veillonellales</taxon>
        <taxon>Veillonellaceae</taxon>
        <taxon>Veillonella</taxon>
    </lineage>
</organism>
<evidence type="ECO:0000259" key="7">
    <source>
        <dbReference type="Pfam" id="PF03787"/>
    </source>
</evidence>
<dbReference type="Proteomes" id="UP000640363">
    <property type="component" value="Unassembled WGS sequence"/>
</dbReference>
<keyword evidence="4" id="KW-0694">RNA-binding</keyword>
<accession>A0ABR7JV51</accession>
<dbReference type="InterPro" id="IPR010173">
    <property type="entry name" value="CRISPR-assoc_Csm5"/>
</dbReference>
<evidence type="ECO:0000313" key="8">
    <source>
        <dbReference type="EMBL" id="MBC6000748.1"/>
    </source>
</evidence>
<dbReference type="NCBIfam" id="TIGR01899">
    <property type="entry name" value="cas_TM1807_csm5"/>
    <property type="match status" value="1"/>
</dbReference>
<evidence type="ECO:0000256" key="1">
    <source>
        <dbReference type="ARBA" id="ARBA00003088"/>
    </source>
</evidence>
<reference evidence="8 9" key="1">
    <citation type="submission" date="2020-08" db="EMBL/GenBank/DDBJ databases">
        <authorList>
            <person name="Liu C."/>
            <person name="Sun Q."/>
        </authorList>
    </citation>
    <scope>NUCLEOTIDE SEQUENCE [LARGE SCALE GENOMIC DNA]</scope>
    <source>
        <strain evidence="8 9">NSJ-78</strain>
    </source>
</reference>
<feature type="domain" description="CRISPR type III-associated protein" evidence="7">
    <location>
        <begin position="12"/>
        <end position="146"/>
    </location>
</feature>
<sequence>MSNRIDHAQLLLTVVSPTNIGGPEKLTTKDYMYNYDAGEVYLLNNYEWFRFLAQLNKLAEFEEYMQDEMVRPNGRTMYDWAKNTIGASQLTKDTLGSAIGSIMKSSIYNKGRKNSLNDITPQIRGANGDVYIPGSSIKGVIDSAIISHMLRRDTRFRSTVQQKLKEILYKYRDFQYDKRRCKREFSSVLREVNKLIDRNIQVLFRNSEKRVNGILASAFRGVSVSDAMPMGAIQTEVLKKEDSCIDEDGTHAISVHRECILPNQKFSFTVTLDTAMTKEIGITSIDQVLDILQEDFDATHKLLASKFKKVSPSIFKALEPANAYIGSNTGFVQKTIIMAAFTDDEKTGIDIIKAILDVNFQKAEHDRKDTVMAPRAIKLVKWNGNYYEMGGIHIGR</sequence>
<protein>
    <recommendedName>
        <fullName evidence="3">CRISPR system Cms protein Csm5</fullName>
    </recommendedName>
    <alternativeName>
        <fullName evidence="6">CRISPR type III A-associated protein Csm5</fullName>
    </alternativeName>
</protein>
<comment type="similarity">
    <text evidence="2">Belongs to the CRISPR-associated Csm5 family.</text>
</comment>
<evidence type="ECO:0000256" key="2">
    <source>
        <dbReference type="ARBA" id="ARBA00006680"/>
    </source>
</evidence>
<dbReference type="Pfam" id="PF03787">
    <property type="entry name" value="RAMPs"/>
    <property type="match status" value="1"/>
</dbReference>
<evidence type="ECO:0000256" key="5">
    <source>
        <dbReference type="ARBA" id="ARBA00023118"/>
    </source>
</evidence>
<gene>
    <name evidence="8" type="primary">csm5</name>
    <name evidence="8" type="ORF">H8892_02110</name>
</gene>
<dbReference type="InterPro" id="IPR005537">
    <property type="entry name" value="RAMP_III_fam"/>
</dbReference>
<evidence type="ECO:0000256" key="6">
    <source>
        <dbReference type="ARBA" id="ARBA00031720"/>
    </source>
</evidence>
<keyword evidence="9" id="KW-1185">Reference proteome</keyword>
<evidence type="ECO:0000313" key="9">
    <source>
        <dbReference type="Proteomes" id="UP000640363"/>
    </source>
</evidence>
<proteinExistence type="inferred from homology"/>
<dbReference type="PANTHER" id="PTHR38007">
    <property type="entry name" value="CRISPR SYSTEM CMS PROTEIN CSM5"/>
    <property type="match status" value="1"/>
</dbReference>
<comment type="function">
    <text evidence="1">This subunit might be involved in maturation of a crRNA intermediate to its mature form.</text>
</comment>
<dbReference type="PANTHER" id="PTHR38007:SF1">
    <property type="entry name" value="CRISPR SYSTEM CMS PROTEIN CSM5"/>
    <property type="match status" value="1"/>
</dbReference>
<evidence type="ECO:0000256" key="4">
    <source>
        <dbReference type="ARBA" id="ARBA00022884"/>
    </source>
</evidence>
<comment type="caution">
    <text evidence="8">The sequence shown here is derived from an EMBL/GenBank/DDBJ whole genome shotgun (WGS) entry which is preliminary data.</text>
</comment>
<evidence type="ECO:0000256" key="3">
    <source>
        <dbReference type="ARBA" id="ARBA00016113"/>
    </source>
</evidence>